<feature type="region of interest" description="Disordered" evidence="2">
    <location>
        <begin position="129"/>
        <end position="328"/>
    </location>
</feature>
<dbReference type="GO" id="GO:0016020">
    <property type="term" value="C:membrane"/>
    <property type="evidence" value="ECO:0007669"/>
    <property type="project" value="InterPro"/>
</dbReference>
<feature type="region of interest" description="Disordered" evidence="2">
    <location>
        <begin position="32"/>
        <end position="70"/>
    </location>
</feature>
<feature type="compositionally biased region" description="Basic and acidic residues" evidence="2">
    <location>
        <begin position="395"/>
        <end position="407"/>
    </location>
</feature>
<dbReference type="AlphaFoldDB" id="A0A4Z2J160"/>
<organism evidence="3 4">
    <name type="scientific">Liparis tanakae</name>
    <name type="common">Tanaka's snailfish</name>
    <dbReference type="NCBI Taxonomy" id="230148"/>
    <lineage>
        <taxon>Eukaryota</taxon>
        <taxon>Metazoa</taxon>
        <taxon>Chordata</taxon>
        <taxon>Craniata</taxon>
        <taxon>Vertebrata</taxon>
        <taxon>Euteleostomi</taxon>
        <taxon>Actinopterygii</taxon>
        <taxon>Neopterygii</taxon>
        <taxon>Teleostei</taxon>
        <taxon>Neoteleostei</taxon>
        <taxon>Acanthomorphata</taxon>
        <taxon>Eupercaria</taxon>
        <taxon>Perciformes</taxon>
        <taxon>Cottioidei</taxon>
        <taxon>Cottales</taxon>
        <taxon>Liparidae</taxon>
        <taxon>Liparis</taxon>
    </lineage>
</organism>
<dbReference type="OrthoDB" id="8942276at2759"/>
<evidence type="ECO:0000256" key="2">
    <source>
        <dbReference type="SAM" id="MobiDB-lite"/>
    </source>
</evidence>
<evidence type="ECO:0000313" key="4">
    <source>
        <dbReference type="Proteomes" id="UP000314294"/>
    </source>
</evidence>
<accession>A0A4Z2J160</accession>
<feature type="compositionally biased region" description="Basic and acidic residues" evidence="2">
    <location>
        <begin position="298"/>
        <end position="308"/>
    </location>
</feature>
<reference evidence="3 4" key="1">
    <citation type="submission" date="2019-03" db="EMBL/GenBank/DDBJ databases">
        <title>First draft genome of Liparis tanakae, snailfish: a comprehensive survey of snailfish specific genes.</title>
        <authorList>
            <person name="Kim W."/>
            <person name="Song I."/>
            <person name="Jeong J.-H."/>
            <person name="Kim D."/>
            <person name="Kim S."/>
            <person name="Ryu S."/>
            <person name="Song J.Y."/>
            <person name="Lee S.K."/>
        </authorList>
    </citation>
    <scope>NUCLEOTIDE SEQUENCE [LARGE SCALE GENOMIC DNA]</scope>
    <source>
        <tissue evidence="3">Muscle</tissue>
    </source>
</reference>
<dbReference type="InterPro" id="IPR004965">
    <property type="entry name" value="Paralemmin"/>
</dbReference>
<dbReference type="PANTHER" id="PTHR47528">
    <property type="entry name" value="PARALEMMIN-3"/>
    <property type="match status" value="1"/>
</dbReference>
<protein>
    <submittedName>
        <fullName evidence="3">Paralemmin-3</fullName>
    </submittedName>
</protein>
<keyword evidence="4" id="KW-1185">Reference proteome</keyword>
<feature type="compositionally biased region" description="Acidic residues" evidence="2">
    <location>
        <begin position="350"/>
        <end position="368"/>
    </location>
</feature>
<dbReference type="Proteomes" id="UP000314294">
    <property type="component" value="Unassembled WGS sequence"/>
</dbReference>
<dbReference type="Pfam" id="PF03285">
    <property type="entry name" value="Paralemmin"/>
    <property type="match status" value="1"/>
</dbReference>
<feature type="region of interest" description="Disordered" evidence="2">
    <location>
        <begin position="346"/>
        <end position="407"/>
    </location>
</feature>
<feature type="compositionally biased region" description="Low complexity" evidence="2">
    <location>
        <begin position="255"/>
        <end position="271"/>
    </location>
</feature>
<dbReference type="InterPro" id="IPR024149">
    <property type="entry name" value="Paralemmin-3"/>
</dbReference>
<gene>
    <name evidence="3" type="primary">Palm3</name>
    <name evidence="3" type="ORF">EYF80_006199</name>
</gene>
<dbReference type="PANTHER" id="PTHR47528:SF1">
    <property type="entry name" value="PARALEMMIN-3"/>
    <property type="match status" value="1"/>
</dbReference>
<feature type="compositionally biased region" description="Low complexity" evidence="2">
    <location>
        <begin position="369"/>
        <end position="378"/>
    </location>
</feature>
<name>A0A4Z2J160_9TELE</name>
<sequence>MGVAWVGMLKVDQVFSAVLEFNCRLSLPCVGRGAGDKSHGTSVLSEDLKKEKRRLQEDEDRARRDMEDEKLRLQQLKRKSLRDQWLMEGAPLSPKSQGAQSPRSPLLGSQPQEMEKHIDKQVVLQSESQRLAEEEETLKEQMGDGQTQEAGHNAEAEADEEKTKSTPLEETAAVLTNGVGDADLDTHGPVEASGGGGVESEPWSGVSVAQPAQVPHVNINEEEEEEEGTTLVMRAERVIITDEGDDVPEALAHLQETTQTEGGGAAETFTQPEKSEAPEPTGEEPSATGDDDSQGGVKKSEDGERTSEGLDADVEGPPSEQEPAVALEGTAVASVPVYPEVQPSALAAELEAEGEAAEGEAAEGEAAEGEAAASPEGAVKARGPAAPPGQFQEVPLERGQRAGPGEREALLSQAKANDAPAKPAAAAATAGTGTYCATRAGQGEEAKAAEQKFCQCCSFM</sequence>
<feature type="region of interest" description="Disordered" evidence="2">
    <location>
        <begin position="89"/>
        <end position="109"/>
    </location>
</feature>
<evidence type="ECO:0000256" key="1">
    <source>
        <dbReference type="ARBA" id="ARBA00023054"/>
    </source>
</evidence>
<comment type="caution">
    <text evidence="3">The sequence shown here is derived from an EMBL/GenBank/DDBJ whole genome shotgun (WGS) entry which is preliminary data.</text>
</comment>
<keyword evidence="1" id="KW-0175">Coiled coil</keyword>
<evidence type="ECO:0000313" key="3">
    <source>
        <dbReference type="EMBL" id="TNN83681.1"/>
    </source>
</evidence>
<feature type="compositionally biased region" description="Basic and acidic residues" evidence="2">
    <location>
        <begin position="46"/>
        <end position="70"/>
    </location>
</feature>
<feature type="compositionally biased region" description="Polar residues" evidence="2">
    <location>
        <begin position="94"/>
        <end position="109"/>
    </location>
</feature>
<dbReference type="EMBL" id="SRLO01000032">
    <property type="protein sequence ID" value="TNN83681.1"/>
    <property type="molecule type" value="Genomic_DNA"/>
</dbReference>
<dbReference type="GO" id="GO:0008360">
    <property type="term" value="P:regulation of cell shape"/>
    <property type="evidence" value="ECO:0007669"/>
    <property type="project" value="InterPro"/>
</dbReference>
<proteinExistence type="predicted"/>